<reference evidence="2" key="1">
    <citation type="submission" date="2023-03" db="EMBL/GenBank/DDBJ databases">
        <title>Massive genome expansion in bonnet fungi (Mycena s.s.) driven by repeated elements and novel gene families across ecological guilds.</title>
        <authorList>
            <consortium name="Lawrence Berkeley National Laboratory"/>
            <person name="Harder C.B."/>
            <person name="Miyauchi S."/>
            <person name="Viragh M."/>
            <person name="Kuo A."/>
            <person name="Thoen E."/>
            <person name="Andreopoulos B."/>
            <person name="Lu D."/>
            <person name="Skrede I."/>
            <person name="Drula E."/>
            <person name="Henrissat B."/>
            <person name="Morin E."/>
            <person name="Kohler A."/>
            <person name="Barry K."/>
            <person name="LaButti K."/>
            <person name="Morin E."/>
            <person name="Salamov A."/>
            <person name="Lipzen A."/>
            <person name="Mereny Z."/>
            <person name="Hegedus B."/>
            <person name="Baldrian P."/>
            <person name="Stursova M."/>
            <person name="Weitz H."/>
            <person name="Taylor A."/>
            <person name="Grigoriev I.V."/>
            <person name="Nagy L.G."/>
            <person name="Martin F."/>
            <person name="Kauserud H."/>
        </authorList>
    </citation>
    <scope>NUCLEOTIDE SEQUENCE</scope>
    <source>
        <strain evidence="2">9144</strain>
    </source>
</reference>
<evidence type="ECO:0000313" key="3">
    <source>
        <dbReference type="Proteomes" id="UP001219525"/>
    </source>
</evidence>
<feature type="compositionally biased region" description="Polar residues" evidence="1">
    <location>
        <begin position="1"/>
        <end position="23"/>
    </location>
</feature>
<keyword evidence="3" id="KW-1185">Reference proteome</keyword>
<organism evidence="2 3">
    <name type="scientific">Mycena pura</name>
    <dbReference type="NCBI Taxonomy" id="153505"/>
    <lineage>
        <taxon>Eukaryota</taxon>
        <taxon>Fungi</taxon>
        <taxon>Dikarya</taxon>
        <taxon>Basidiomycota</taxon>
        <taxon>Agaricomycotina</taxon>
        <taxon>Agaricomycetes</taxon>
        <taxon>Agaricomycetidae</taxon>
        <taxon>Agaricales</taxon>
        <taxon>Marasmiineae</taxon>
        <taxon>Mycenaceae</taxon>
        <taxon>Mycena</taxon>
    </lineage>
</organism>
<dbReference type="EMBL" id="JARJCW010000102">
    <property type="protein sequence ID" value="KAJ7194058.1"/>
    <property type="molecule type" value="Genomic_DNA"/>
</dbReference>
<feature type="compositionally biased region" description="Basic residues" evidence="1">
    <location>
        <begin position="96"/>
        <end position="109"/>
    </location>
</feature>
<proteinExistence type="predicted"/>
<feature type="compositionally biased region" description="Basic and acidic residues" evidence="1">
    <location>
        <begin position="24"/>
        <end position="44"/>
    </location>
</feature>
<feature type="region of interest" description="Disordered" evidence="1">
    <location>
        <begin position="1"/>
        <end position="73"/>
    </location>
</feature>
<protein>
    <submittedName>
        <fullName evidence="2">Uncharacterized protein</fullName>
    </submittedName>
</protein>
<dbReference type="Proteomes" id="UP001219525">
    <property type="component" value="Unassembled WGS sequence"/>
</dbReference>
<feature type="compositionally biased region" description="Basic residues" evidence="1">
    <location>
        <begin position="226"/>
        <end position="235"/>
    </location>
</feature>
<feature type="compositionally biased region" description="Acidic residues" evidence="1">
    <location>
        <begin position="299"/>
        <end position="320"/>
    </location>
</feature>
<feature type="region of interest" description="Disordered" evidence="1">
    <location>
        <begin position="92"/>
        <end position="116"/>
    </location>
</feature>
<gene>
    <name evidence="2" type="ORF">GGX14DRAFT_576712</name>
</gene>
<name>A0AAD6Y2Z3_9AGAR</name>
<evidence type="ECO:0000313" key="2">
    <source>
        <dbReference type="EMBL" id="KAJ7194058.1"/>
    </source>
</evidence>
<sequence length="320" mass="35673">MTNTKSTPKSQTGRPVRPSTRQKQTNENRAEDVAKKQKKQDTAKRSAAKKAKRADNDAQADALRDTTNTPAESALSLEQQIAVLKTRLDTSDAKNRRLSARNKKLRRHSAPTTDSTEIIPIPKPKGKFSIQCAMGLSDDKTEFTKLQAAIHALATSIEAKVDFDVPWSQQDPMTVAKVLRVAAERYEYLCAKRFPRHWATQAILQRYINSVRAYNSGKANPASGVSRRRERRTAIGRRAAEERRTPQPSLSPPPDADQMDVDDGHVSDPKSPGSRDSTPSDEDSDGNANSRTQDHNTNSDEDDDEYEYDDDDEELPVAED</sequence>
<evidence type="ECO:0000256" key="1">
    <source>
        <dbReference type="SAM" id="MobiDB-lite"/>
    </source>
</evidence>
<dbReference type="AlphaFoldDB" id="A0AAD6Y2Z3"/>
<feature type="region of interest" description="Disordered" evidence="1">
    <location>
        <begin position="215"/>
        <end position="320"/>
    </location>
</feature>
<comment type="caution">
    <text evidence="2">The sequence shown here is derived from an EMBL/GenBank/DDBJ whole genome shotgun (WGS) entry which is preliminary data.</text>
</comment>
<accession>A0AAD6Y2Z3</accession>